<evidence type="ECO:0000256" key="1">
    <source>
        <dbReference type="SAM" id="SignalP"/>
    </source>
</evidence>
<dbReference type="AlphaFoldDB" id="A0A224VD14"/>
<evidence type="ECO:0000313" key="4">
    <source>
        <dbReference type="Proteomes" id="UP000214739"/>
    </source>
</evidence>
<organism evidence="2 4">
    <name type="scientific">Lentilactobacillus parakefiri</name>
    <dbReference type="NCBI Taxonomy" id="152332"/>
    <lineage>
        <taxon>Bacteria</taxon>
        <taxon>Bacillati</taxon>
        <taxon>Bacillota</taxon>
        <taxon>Bacilli</taxon>
        <taxon>Lactobacillales</taxon>
        <taxon>Lactobacillaceae</taxon>
        <taxon>Lentilactobacillus</taxon>
    </lineage>
</organism>
<accession>A0A224VD14</accession>
<reference evidence="3 5" key="2">
    <citation type="journal article" date="2019" name="Appl. Microbiol. Biotechnol.">
        <title>Uncovering carbohydrate metabolism through a genotype-phenotype association study of 56 lactic acid bacteria genomes.</title>
        <authorList>
            <person name="Buron-Moles G."/>
            <person name="Chailyan A."/>
            <person name="Dolejs I."/>
            <person name="Forster J."/>
            <person name="Miks M.H."/>
        </authorList>
    </citation>
    <scope>NUCLEOTIDE SEQUENCE [LARGE SCALE GENOMIC DNA]</scope>
    <source>
        <strain evidence="3 5">DSM 10551</strain>
    </source>
</reference>
<dbReference type="EMBL" id="BDGB01000044">
    <property type="protein sequence ID" value="GAW71769.1"/>
    <property type="molecule type" value="Genomic_DNA"/>
</dbReference>
<name>A0A224VD14_9LACO</name>
<dbReference type="EMBL" id="PUFL01000017">
    <property type="protein sequence ID" value="TDG94415.1"/>
    <property type="molecule type" value="Genomic_DNA"/>
</dbReference>
<feature type="chain" id="PRO_5044569618" evidence="1">
    <location>
        <begin position="30"/>
        <end position="266"/>
    </location>
</feature>
<protein>
    <submittedName>
        <fullName evidence="2">Uncharacterized protein</fullName>
    </submittedName>
</protein>
<evidence type="ECO:0000313" key="5">
    <source>
        <dbReference type="Proteomes" id="UP000294668"/>
    </source>
</evidence>
<proteinExistence type="predicted"/>
<sequence length="266" mass="30694">MNRYWYLKVLLILACVSFYMGLQASTASANRGTYSTTPTTLRGTWYYNDQKGWYTKISVTKTTVSQMNQRAGLVVSLKSHRVKLIKPNKYGYWQIKVKGYRPIVLKSAAQDGQPAIKGRFAGKVFSTGTPVYAYHYLPNKLAKDYWTSIPDEFLGSWATHKNTSSKWREYKLSFKKSAMETTVRQYPGVFLGAIMLGTVRDPVDPTKSSLIFSKFENQQKIYWGCGLRNSKYLPGYDSRIFIRHIRHEHQNAIKAYGISQYFYKTK</sequence>
<dbReference type="Proteomes" id="UP000214739">
    <property type="component" value="Unassembled WGS sequence"/>
</dbReference>
<gene>
    <name evidence="3" type="ORF">C5L28_001680</name>
    <name evidence="2" type="ORF">LPKJCM_00872</name>
</gene>
<dbReference type="Proteomes" id="UP000294668">
    <property type="component" value="Unassembled WGS sequence"/>
</dbReference>
<reference evidence="2 4" key="1">
    <citation type="journal article" date="2017" name="Biosci Microbiota Food Health">
        <title>Genomic characterization reconfirms the taxonomic status of Lactobacillus parakefiri.</title>
        <authorList>
            <person name="Tanizawa Y."/>
            <person name="Kobayashi H."/>
            <person name="Kaminuma E."/>
            <person name="Sakamoto M."/>
            <person name="Ohkuma M."/>
            <person name="Nakamura Y."/>
            <person name="Arita M."/>
            <person name="Tohno M."/>
        </authorList>
    </citation>
    <scope>NUCLEOTIDE SEQUENCE [LARGE SCALE GENOMIC DNA]</scope>
    <source>
        <strain evidence="2 4">JCM 8573</strain>
    </source>
</reference>
<evidence type="ECO:0000313" key="2">
    <source>
        <dbReference type="EMBL" id="GAW71769.1"/>
    </source>
</evidence>
<keyword evidence="1" id="KW-0732">Signal</keyword>
<keyword evidence="5" id="KW-1185">Reference proteome</keyword>
<comment type="caution">
    <text evidence="2">The sequence shown here is derived from an EMBL/GenBank/DDBJ whole genome shotgun (WGS) entry which is preliminary data.</text>
</comment>
<dbReference type="RefSeq" id="WP_057962517.1">
    <property type="nucleotide sequence ID" value="NZ_BAAAXO010000080.1"/>
</dbReference>
<reference evidence="3" key="3">
    <citation type="submission" date="2019-02" db="EMBL/GenBank/DDBJ databases">
        <authorList>
            <person name="Buron G."/>
            <person name="Chaylann A."/>
            <person name="Dolejs I."/>
            <person name="Forster J."/>
            <person name="Miks M.H."/>
        </authorList>
    </citation>
    <scope>NUCLEOTIDE SEQUENCE</scope>
    <source>
        <strain evidence="3">DSM 10551</strain>
    </source>
</reference>
<evidence type="ECO:0000313" key="3">
    <source>
        <dbReference type="EMBL" id="TDG94415.1"/>
    </source>
</evidence>
<dbReference type="OrthoDB" id="2319003at2"/>
<feature type="signal peptide" evidence="1">
    <location>
        <begin position="1"/>
        <end position="29"/>
    </location>
</feature>